<dbReference type="PANTHER" id="PTHR47480:SF1">
    <property type="entry name" value="EG45-LIKE DOMAIN CONTAINING PROTEIN 1"/>
    <property type="match status" value="1"/>
</dbReference>
<comment type="caution">
    <text evidence="3">The sequence shown here is derived from an EMBL/GenBank/DDBJ whole genome shotgun (WGS) entry which is preliminary data.</text>
</comment>
<accession>A0ABD3K5R6</accession>
<feature type="signal peptide" evidence="1">
    <location>
        <begin position="1"/>
        <end position="36"/>
    </location>
</feature>
<dbReference type="Proteomes" id="UP001634007">
    <property type="component" value="Unassembled WGS sequence"/>
</dbReference>
<dbReference type="EMBL" id="JBJKBG010000007">
    <property type="protein sequence ID" value="KAL3731010.1"/>
    <property type="molecule type" value="Genomic_DNA"/>
</dbReference>
<evidence type="ECO:0000313" key="3">
    <source>
        <dbReference type="EMBL" id="KAL3731010.1"/>
    </source>
</evidence>
<dbReference type="AlphaFoldDB" id="A0ABD3K5R6"/>
<dbReference type="PROSITE" id="PS50842">
    <property type="entry name" value="EXPANSIN_EG45"/>
    <property type="match status" value="1"/>
</dbReference>
<feature type="chain" id="PRO_5044793493" description="Expansin-like EG45 domain-containing protein" evidence="1">
    <location>
        <begin position="37"/>
        <end position="163"/>
    </location>
</feature>
<sequence>MATRSLYCLLSQPLHLLHLLLFLLLLLAFMLPKTMSVAPGDDGTASYYVPPYERTECYGEGSSQFPESNFFAAVGDNLWDLGAACGREYEVRCISKAQSGPGPCKPGSDTIRVKVVDYALSVSSSAAAPKQSVTGADLVLSQIAFEAIANPSVDSINVELKEV</sequence>
<protein>
    <recommendedName>
        <fullName evidence="2">Expansin-like EG45 domain-containing protein</fullName>
    </recommendedName>
</protein>
<reference evidence="3 4" key="1">
    <citation type="submission" date="2024-11" db="EMBL/GenBank/DDBJ databases">
        <title>Chromosome-level genome assembly of Eucalyptus globulus Labill. provides insights into its genome evolution.</title>
        <authorList>
            <person name="Li X."/>
        </authorList>
    </citation>
    <scope>NUCLEOTIDE SEQUENCE [LARGE SCALE GENOMIC DNA]</scope>
    <source>
        <strain evidence="3">CL2024</strain>
        <tissue evidence="3">Fresh tender leaves</tissue>
    </source>
</reference>
<keyword evidence="1" id="KW-0732">Signal</keyword>
<dbReference type="SUPFAM" id="SSF50685">
    <property type="entry name" value="Barwin-like endoglucanases"/>
    <property type="match status" value="1"/>
</dbReference>
<dbReference type="InterPro" id="IPR036908">
    <property type="entry name" value="RlpA-like_sf"/>
</dbReference>
<dbReference type="InterPro" id="IPR009009">
    <property type="entry name" value="RlpA-like_DPBB"/>
</dbReference>
<feature type="domain" description="Expansin-like EG45" evidence="2">
    <location>
        <begin position="58"/>
        <end position="163"/>
    </location>
</feature>
<evidence type="ECO:0000256" key="1">
    <source>
        <dbReference type="SAM" id="SignalP"/>
    </source>
</evidence>
<evidence type="ECO:0000313" key="4">
    <source>
        <dbReference type="Proteomes" id="UP001634007"/>
    </source>
</evidence>
<dbReference type="CDD" id="cd22269">
    <property type="entry name" value="DPBB_EG45-like"/>
    <property type="match status" value="1"/>
</dbReference>
<organism evidence="3 4">
    <name type="scientific">Eucalyptus globulus</name>
    <name type="common">Tasmanian blue gum</name>
    <dbReference type="NCBI Taxonomy" id="34317"/>
    <lineage>
        <taxon>Eukaryota</taxon>
        <taxon>Viridiplantae</taxon>
        <taxon>Streptophyta</taxon>
        <taxon>Embryophyta</taxon>
        <taxon>Tracheophyta</taxon>
        <taxon>Spermatophyta</taxon>
        <taxon>Magnoliopsida</taxon>
        <taxon>eudicotyledons</taxon>
        <taxon>Gunneridae</taxon>
        <taxon>Pentapetalae</taxon>
        <taxon>rosids</taxon>
        <taxon>malvids</taxon>
        <taxon>Myrtales</taxon>
        <taxon>Myrtaceae</taxon>
        <taxon>Myrtoideae</taxon>
        <taxon>Eucalypteae</taxon>
        <taxon>Eucalyptus</taxon>
    </lineage>
</organism>
<proteinExistence type="predicted"/>
<name>A0ABD3K5R6_EUCGL</name>
<dbReference type="PANTHER" id="PTHR47480">
    <property type="entry name" value="EG45-LIKE DOMAIN CONTAINING PROTEIN"/>
    <property type="match status" value="1"/>
</dbReference>
<dbReference type="Gene3D" id="2.40.40.10">
    <property type="entry name" value="RlpA-like domain"/>
    <property type="match status" value="1"/>
</dbReference>
<gene>
    <name evidence="3" type="ORF">ACJRO7_027956</name>
</gene>
<evidence type="ECO:0000259" key="2">
    <source>
        <dbReference type="PROSITE" id="PS50842"/>
    </source>
</evidence>
<dbReference type="InterPro" id="IPR007112">
    <property type="entry name" value="Expansin/allergen_DPBB_dom"/>
</dbReference>
<keyword evidence="4" id="KW-1185">Reference proteome</keyword>
<dbReference type="Pfam" id="PF03330">
    <property type="entry name" value="DPBB_1"/>
    <property type="match status" value="1"/>
</dbReference>